<dbReference type="AlphaFoldDB" id="A0A644TPY3"/>
<name>A0A644TPY3_9ZZZZ</name>
<organism evidence="1">
    <name type="scientific">bioreactor metagenome</name>
    <dbReference type="NCBI Taxonomy" id="1076179"/>
    <lineage>
        <taxon>unclassified sequences</taxon>
        <taxon>metagenomes</taxon>
        <taxon>ecological metagenomes</taxon>
    </lineage>
</organism>
<gene>
    <name evidence="1" type="ORF">SDC9_14743</name>
</gene>
<protein>
    <submittedName>
        <fullName evidence="1">Uncharacterized protein</fullName>
    </submittedName>
</protein>
<proteinExistence type="predicted"/>
<evidence type="ECO:0000313" key="1">
    <source>
        <dbReference type="EMBL" id="MPL69010.1"/>
    </source>
</evidence>
<sequence length="106" mass="13090">MNPKWEEQYFDDRMVDDYDGSSMYSMPKMHKMDYTMCHQPKMHKMDYDMCCERPKMPCKCEKKCVKTFKCTYKLYKTCCYRLHKVCPRCNNEFDYHQHRGMCPRCD</sequence>
<reference evidence="1" key="1">
    <citation type="submission" date="2019-08" db="EMBL/GenBank/DDBJ databases">
        <authorList>
            <person name="Kucharzyk K."/>
            <person name="Murdoch R.W."/>
            <person name="Higgins S."/>
            <person name="Loffler F."/>
        </authorList>
    </citation>
    <scope>NUCLEOTIDE SEQUENCE</scope>
</reference>
<accession>A0A644TPY3</accession>
<dbReference type="EMBL" id="VSSQ01000044">
    <property type="protein sequence ID" value="MPL69010.1"/>
    <property type="molecule type" value="Genomic_DNA"/>
</dbReference>
<comment type="caution">
    <text evidence="1">The sequence shown here is derived from an EMBL/GenBank/DDBJ whole genome shotgun (WGS) entry which is preliminary data.</text>
</comment>